<gene>
    <name evidence="1" type="ORF">MLD38_012627</name>
</gene>
<keyword evidence="2" id="KW-1185">Reference proteome</keyword>
<evidence type="ECO:0000313" key="1">
    <source>
        <dbReference type="EMBL" id="KAI4374660.1"/>
    </source>
</evidence>
<dbReference type="EMBL" id="CM042883">
    <property type="protein sequence ID" value="KAI4374660.1"/>
    <property type="molecule type" value="Genomic_DNA"/>
</dbReference>
<comment type="caution">
    <text evidence="1">The sequence shown here is derived from an EMBL/GenBank/DDBJ whole genome shotgun (WGS) entry which is preliminary data.</text>
</comment>
<evidence type="ECO:0000313" key="2">
    <source>
        <dbReference type="Proteomes" id="UP001057402"/>
    </source>
</evidence>
<protein>
    <submittedName>
        <fullName evidence="1">Uncharacterized protein</fullName>
    </submittedName>
</protein>
<organism evidence="1 2">
    <name type="scientific">Melastoma candidum</name>
    <dbReference type="NCBI Taxonomy" id="119954"/>
    <lineage>
        <taxon>Eukaryota</taxon>
        <taxon>Viridiplantae</taxon>
        <taxon>Streptophyta</taxon>
        <taxon>Embryophyta</taxon>
        <taxon>Tracheophyta</taxon>
        <taxon>Spermatophyta</taxon>
        <taxon>Magnoliopsida</taxon>
        <taxon>eudicotyledons</taxon>
        <taxon>Gunneridae</taxon>
        <taxon>Pentapetalae</taxon>
        <taxon>rosids</taxon>
        <taxon>malvids</taxon>
        <taxon>Myrtales</taxon>
        <taxon>Melastomataceae</taxon>
        <taxon>Melastomatoideae</taxon>
        <taxon>Melastomateae</taxon>
        <taxon>Melastoma</taxon>
    </lineage>
</organism>
<dbReference type="Proteomes" id="UP001057402">
    <property type="component" value="Chromosome 4"/>
</dbReference>
<proteinExistence type="predicted"/>
<name>A0ACB9R7H7_9MYRT</name>
<accession>A0ACB9R7H7</accession>
<reference evidence="2" key="1">
    <citation type="journal article" date="2023" name="Front. Plant Sci.">
        <title>Chromosomal-level genome assembly of Melastoma candidum provides insights into trichome evolution.</title>
        <authorList>
            <person name="Zhong Y."/>
            <person name="Wu W."/>
            <person name="Sun C."/>
            <person name="Zou P."/>
            <person name="Liu Y."/>
            <person name="Dai S."/>
            <person name="Zhou R."/>
        </authorList>
    </citation>
    <scope>NUCLEOTIDE SEQUENCE [LARGE SCALE GENOMIC DNA]</scope>
</reference>
<sequence>MLRRVGEEGQKEDSLPPIFRIANRIDLHLHLHSTPHLPTIIRNNKTSFSSLVDTVARLLPESMPTRSRQVLNHLFLLFPFPVPFFIALIGRTSDDSNASF</sequence>